<dbReference type="AlphaFoldDB" id="A0AA38HZ11"/>
<evidence type="ECO:0000313" key="1">
    <source>
        <dbReference type="EMBL" id="KAJ3645602.1"/>
    </source>
</evidence>
<dbReference type="Proteomes" id="UP001168821">
    <property type="component" value="Unassembled WGS sequence"/>
</dbReference>
<proteinExistence type="predicted"/>
<dbReference type="EMBL" id="JALNTZ010000007">
    <property type="protein sequence ID" value="KAJ3645602.1"/>
    <property type="molecule type" value="Genomic_DNA"/>
</dbReference>
<organism evidence="1 2">
    <name type="scientific">Zophobas morio</name>
    <dbReference type="NCBI Taxonomy" id="2755281"/>
    <lineage>
        <taxon>Eukaryota</taxon>
        <taxon>Metazoa</taxon>
        <taxon>Ecdysozoa</taxon>
        <taxon>Arthropoda</taxon>
        <taxon>Hexapoda</taxon>
        <taxon>Insecta</taxon>
        <taxon>Pterygota</taxon>
        <taxon>Neoptera</taxon>
        <taxon>Endopterygota</taxon>
        <taxon>Coleoptera</taxon>
        <taxon>Polyphaga</taxon>
        <taxon>Cucujiformia</taxon>
        <taxon>Tenebrionidae</taxon>
        <taxon>Zophobas</taxon>
    </lineage>
</organism>
<protein>
    <submittedName>
        <fullName evidence="1">Uncharacterized protein</fullName>
    </submittedName>
</protein>
<sequence>MMRCSRYGGRLSRTWMPTNSHVAVAIRDRANANPDLIPLYTSRETEVGENKNGGRTGKSEMFLPQAVTPPFSQSRVGTELTDRGQFSARRKIRRNERMGRIDERTHCLMGARVFKLA</sequence>
<name>A0AA38HZ11_9CUCU</name>
<accession>A0AA38HZ11</accession>
<keyword evidence="2" id="KW-1185">Reference proteome</keyword>
<reference evidence="1" key="1">
    <citation type="journal article" date="2023" name="G3 (Bethesda)">
        <title>Whole genome assemblies of Zophobas morio and Tenebrio molitor.</title>
        <authorList>
            <person name="Kaur S."/>
            <person name="Stinson S.A."/>
            <person name="diCenzo G.C."/>
        </authorList>
    </citation>
    <scope>NUCLEOTIDE SEQUENCE</scope>
    <source>
        <strain evidence="1">QUZm001</strain>
    </source>
</reference>
<comment type="caution">
    <text evidence="1">The sequence shown here is derived from an EMBL/GenBank/DDBJ whole genome shotgun (WGS) entry which is preliminary data.</text>
</comment>
<evidence type="ECO:0000313" key="2">
    <source>
        <dbReference type="Proteomes" id="UP001168821"/>
    </source>
</evidence>
<gene>
    <name evidence="1" type="ORF">Zmor_023244</name>
</gene>